<accession>A0A4V2YCE7</accession>
<dbReference type="NCBIfam" id="TIGR01643">
    <property type="entry name" value="YD_repeat_2x"/>
    <property type="match status" value="13"/>
</dbReference>
<reference evidence="4 5" key="1">
    <citation type="submission" date="2019-03" db="EMBL/GenBank/DDBJ databases">
        <title>Draft genome sequences of novel Actinobacteria.</title>
        <authorList>
            <person name="Sahin N."/>
            <person name="Ay H."/>
            <person name="Saygin H."/>
        </authorList>
    </citation>
    <scope>NUCLEOTIDE SEQUENCE [LARGE SCALE GENOMIC DNA]</scope>
    <source>
        <strain evidence="4 5">KC310</strain>
    </source>
</reference>
<sequence length="1209" mass="131433">MALSRAGRGLAGQGLFRAAGAFFKTRGARAVLDGAARGAGAGPRRAPGAGAGTWRRWRSYAARVRTKDPIDVASGEVVLQQVDVELPGVLPLVLERTHVSSYRAGRSFGASWASTLDQRLLFGASGVHFVAADGMVLAYPPVGDTPVLPESGPCWPLAAGEAGGYTVTDPLAGQALRFAPDGRIVAVGDRNGNRIDVDHDAEGRITGIRHSGGYRIAVHTDDTARVTALRLVSGGRDLDLVRYAYDDAGHLAEVYDSAGRPLCFDYDPEGRLAGWTDRNGHSYRYVYDEWGRGVRGHGSGGFLDVALAYDDRVTVMTDSLGHRTTYHLNDAGQVTAEIDPLGHATWSEWDERDRLLSRTDPLGRTTRCSYDEAGNVTAVVRPDGRRVTARYDGIGLPVQVTDADGTVWRQEYDSRGNLVALTDPAGATTRYTYDERGGLSAVTDPLGALTRIVNDDAGLPVSVTDPLGATSRCVRDPLGRVIETIDPLGHRTAFTWTAEGLLTSVTLPGGQTELWSYDGEGNLVTHVDAAGRISRTAYGPFDVPTSRVEQDGARLAFAYDTELRLTAVTDPRGLVWRYAYDPAGNLVRETDYNGRVLRYAHDDAGRLVERVNGAGQRVRYTRDLLGQVIGQRAGDEVATFAYSPTGRLVSAVNADADVRFEHDALGRVVAETCNGRRLDSAYDAAGRRVLRRTPSGAEASWEYDSANRHVALRTAGRALVFAHDAAGRETSRRLGPGATLAQDWGPGDRLVRQTLRGAGGIVERRAYSYRPDGALAGIEDRTAGARRFDLDAAGRVTAVQAAGRHERYTYDAAGGLARTDGTGGAARDDTLGGRAYAGALLRSAGQVRYDYDGQGRVVLRRHADGSPPWRFGWDADDRLTGVTTPGGQRWRYRYDALGRRVAKQRLARDGRTVVEQTDYTWDDAVLAEQTTAVVTGATPRTVTWDYEPGGVRPLTQTERDGSGRRFYGMVTDLAGSPAELVDDAGEPVWRHAATLWGRGLPQAREGVDCPLRFAGQYFDPETGLHYNNQRYYDPATARYQSPDHLGLTPQPDPYAYVANPLTWTDPLGLAPCRVFFNDLALKVRSWREKGPRWAVALQLAKRDNRRLNRSLGEASAPAPNSTVRDLLQLKAGNPQYAGRAAGASKRSDAELLQSVFRPRDGQYMAVHPAHPGTILQGNHRRMALIKRAEDADSEITLDTPVFVNNFRRS</sequence>
<name>A0A4V2YCE7_9ACTN</name>
<dbReference type="Pfam" id="PF05593">
    <property type="entry name" value="RHS_repeat"/>
    <property type="match status" value="6"/>
</dbReference>
<evidence type="ECO:0000259" key="3">
    <source>
        <dbReference type="Pfam" id="PF25023"/>
    </source>
</evidence>
<evidence type="ECO:0000256" key="1">
    <source>
        <dbReference type="ARBA" id="ARBA00022737"/>
    </source>
</evidence>
<proteinExistence type="predicted"/>
<gene>
    <name evidence="4" type="ORF">E1292_06080</name>
</gene>
<dbReference type="Gene3D" id="2.180.10.10">
    <property type="entry name" value="RHS repeat-associated core"/>
    <property type="match status" value="4"/>
</dbReference>
<dbReference type="InterPro" id="IPR045351">
    <property type="entry name" value="DUF6531"/>
</dbReference>
<dbReference type="PANTHER" id="PTHR32305:SF15">
    <property type="entry name" value="PROTEIN RHSA-RELATED"/>
    <property type="match status" value="1"/>
</dbReference>
<dbReference type="Proteomes" id="UP000295258">
    <property type="component" value="Unassembled WGS sequence"/>
</dbReference>
<evidence type="ECO:0000313" key="4">
    <source>
        <dbReference type="EMBL" id="TDD11226.1"/>
    </source>
</evidence>
<evidence type="ECO:0000313" key="5">
    <source>
        <dbReference type="Proteomes" id="UP000295258"/>
    </source>
</evidence>
<keyword evidence="5" id="KW-1185">Reference proteome</keyword>
<dbReference type="InterPro" id="IPR006530">
    <property type="entry name" value="YD"/>
</dbReference>
<feature type="domain" description="Teneurin-like YD-shell" evidence="3">
    <location>
        <begin position="791"/>
        <end position="1043"/>
    </location>
</feature>
<keyword evidence="1" id="KW-0677">Repeat</keyword>
<dbReference type="InterPro" id="IPR022385">
    <property type="entry name" value="Rhs_assc_core"/>
</dbReference>
<dbReference type="InterPro" id="IPR050708">
    <property type="entry name" value="T6SS_VgrG/RHS"/>
</dbReference>
<comment type="caution">
    <text evidence="4">The sequence shown here is derived from an EMBL/GenBank/DDBJ whole genome shotgun (WGS) entry which is preliminary data.</text>
</comment>
<protein>
    <submittedName>
        <fullName evidence="4">RHS repeat protein</fullName>
    </submittedName>
</protein>
<dbReference type="SUPFAM" id="SSF69322">
    <property type="entry name" value="Tricorn protease domain 2"/>
    <property type="match status" value="1"/>
</dbReference>
<dbReference type="EMBL" id="SMKO01000009">
    <property type="protein sequence ID" value="TDD11226.1"/>
    <property type="molecule type" value="Genomic_DNA"/>
</dbReference>
<dbReference type="InterPro" id="IPR031325">
    <property type="entry name" value="RHS_repeat"/>
</dbReference>
<dbReference type="PANTHER" id="PTHR32305">
    <property type="match status" value="1"/>
</dbReference>
<organism evidence="4 5">
    <name type="scientific">Nonomuraea deserti</name>
    <dbReference type="NCBI Taxonomy" id="1848322"/>
    <lineage>
        <taxon>Bacteria</taxon>
        <taxon>Bacillati</taxon>
        <taxon>Actinomycetota</taxon>
        <taxon>Actinomycetes</taxon>
        <taxon>Streptosporangiales</taxon>
        <taxon>Streptosporangiaceae</taxon>
        <taxon>Nonomuraea</taxon>
    </lineage>
</organism>
<dbReference type="Pfam" id="PF25023">
    <property type="entry name" value="TEN_YD-shell"/>
    <property type="match status" value="1"/>
</dbReference>
<dbReference type="Pfam" id="PF20148">
    <property type="entry name" value="DUF6531"/>
    <property type="match status" value="1"/>
</dbReference>
<dbReference type="RefSeq" id="WP_132592849.1">
    <property type="nucleotide sequence ID" value="NZ_SMKO01000009.1"/>
</dbReference>
<dbReference type="NCBIfam" id="TIGR03696">
    <property type="entry name" value="Rhs_assc_core"/>
    <property type="match status" value="1"/>
</dbReference>
<dbReference type="InterPro" id="IPR056823">
    <property type="entry name" value="TEN-like_YD-shell"/>
</dbReference>
<evidence type="ECO:0000259" key="2">
    <source>
        <dbReference type="Pfam" id="PF20148"/>
    </source>
</evidence>
<feature type="domain" description="DUF6531" evidence="2">
    <location>
        <begin position="68"/>
        <end position="139"/>
    </location>
</feature>
<dbReference type="AlphaFoldDB" id="A0A4V2YCE7"/>